<comment type="caution">
    <text evidence="5">The sequence shown here is derived from an EMBL/GenBank/DDBJ whole genome shotgun (WGS) entry which is preliminary data.</text>
</comment>
<name>A0ABU8HBW6_9BACI</name>
<accession>A0ABU8HBW6</accession>
<dbReference type="Gene3D" id="3.40.50.300">
    <property type="entry name" value="P-loop containing nucleotide triphosphate hydrolases"/>
    <property type="match status" value="1"/>
</dbReference>
<dbReference type="InterPro" id="IPR027417">
    <property type="entry name" value="P-loop_NTPase"/>
</dbReference>
<dbReference type="GO" id="GO:0005524">
    <property type="term" value="F:ATP binding"/>
    <property type="evidence" value="ECO:0007669"/>
    <property type="project" value="UniProtKB-KW"/>
</dbReference>
<keyword evidence="3 5" id="KW-0067">ATP-binding</keyword>
<proteinExistence type="predicted"/>
<feature type="domain" description="ABC transporter" evidence="4">
    <location>
        <begin position="5"/>
        <end position="234"/>
    </location>
</feature>
<dbReference type="Pfam" id="PF00005">
    <property type="entry name" value="ABC_tran"/>
    <property type="match status" value="1"/>
</dbReference>
<dbReference type="SUPFAM" id="SSF52540">
    <property type="entry name" value="P-loop containing nucleoside triphosphate hydrolases"/>
    <property type="match status" value="1"/>
</dbReference>
<evidence type="ECO:0000256" key="2">
    <source>
        <dbReference type="ARBA" id="ARBA00022741"/>
    </source>
</evidence>
<evidence type="ECO:0000313" key="5">
    <source>
        <dbReference type="EMBL" id="MEI5906828.1"/>
    </source>
</evidence>
<dbReference type="InterPro" id="IPR017871">
    <property type="entry name" value="ABC_transporter-like_CS"/>
</dbReference>
<dbReference type="SMART" id="SM00382">
    <property type="entry name" value="AAA"/>
    <property type="match status" value="1"/>
</dbReference>
<reference evidence="5 6" key="1">
    <citation type="journal article" date="2018" name="J. Microbiol.">
        <title>Bacillus spongiae sp. nov., isolated from sponge of Jeju Island.</title>
        <authorList>
            <person name="Lee G.E."/>
            <person name="Im W.T."/>
            <person name="Park J.S."/>
        </authorList>
    </citation>
    <scope>NUCLEOTIDE SEQUENCE [LARGE SCALE GENOMIC DNA]</scope>
    <source>
        <strain evidence="5 6">135PIL107-10</strain>
    </source>
</reference>
<keyword evidence="6" id="KW-1185">Reference proteome</keyword>
<keyword evidence="1" id="KW-0813">Transport</keyword>
<evidence type="ECO:0000259" key="4">
    <source>
        <dbReference type="PROSITE" id="PS50893"/>
    </source>
</evidence>
<gene>
    <name evidence="5" type="ORF">WAK64_07115</name>
</gene>
<evidence type="ECO:0000256" key="1">
    <source>
        <dbReference type="ARBA" id="ARBA00022448"/>
    </source>
</evidence>
<keyword evidence="2" id="KW-0547">Nucleotide-binding</keyword>
<protein>
    <submittedName>
        <fullName evidence="5">ABC transporter ATP-binding protein</fullName>
    </submittedName>
</protein>
<dbReference type="Proteomes" id="UP001312865">
    <property type="component" value="Unassembled WGS sequence"/>
</dbReference>
<dbReference type="InterPro" id="IPR003593">
    <property type="entry name" value="AAA+_ATPase"/>
</dbReference>
<dbReference type="EMBL" id="JBBAXC010000004">
    <property type="protein sequence ID" value="MEI5906828.1"/>
    <property type="molecule type" value="Genomic_DNA"/>
</dbReference>
<dbReference type="CDD" id="cd03230">
    <property type="entry name" value="ABC_DR_subfamily_A"/>
    <property type="match status" value="1"/>
</dbReference>
<dbReference type="PROSITE" id="PS50893">
    <property type="entry name" value="ABC_TRANSPORTER_2"/>
    <property type="match status" value="1"/>
</dbReference>
<dbReference type="PANTHER" id="PTHR42711:SF18">
    <property type="entry name" value="ABC TRANSPORTER, ATP-BINDING PROTEIN"/>
    <property type="match status" value="1"/>
</dbReference>
<organism evidence="5 6">
    <name type="scientific">Bacillus spongiae</name>
    <dbReference type="NCBI Taxonomy" id="2683610"/>
    <lineage>
        <taxon>Bacteria</taxon>
        <taxon>Bacillati</taxon>
        <taxon>Bacillota</taxon>
        <taxon>Bacilli</taxon>
        <taxon>Bacillales</taxon>
        <taxon>Bacillaceae</taxon>
        <taxon>Bacillus</taxon>
    </lineage>
</organism>
<dbReference type="RefSeq" id="WP_336586254.1">
    <property type="nucleotide sequence ID" value="NZ_JBBAXC010000004.1"/>
</dbReference>
<dbReference type="InterPro" id="IPR050763">
    <property type="entry name" value="ABC_transporter_ATP-binding"/>
</dbReference>
<dbReference type="PROSITE" id="PS00211">
    <property type="entry name" value="ABC_TRANSPORTER_1"/>
    <property type="match status" value="1"/>
</dbReference>
<evidence type="ECO:0000256" key="3">
    <source>
        <dbReference type="ARBA" id="ARBA00022840"/>
    </source>
</evidence>
<dbReference type="InterPro" id="IPR003439">
    <property type="entry name" value="ABC_transporter-like_ATP-bd"/>
</dbReference>
<dbReference type="PANTHER" id="PTHR42711">
    <property type="entry name" value="ABC TRANSPORTER ATP-BINDING PROTEIN"/>
    <property type="match status" value="1"/>
</dbReference>
<sequence>MEYAVELENLSKSFGNQEVLKKISFKVPKGTVFGLLGPNGAGKTTAIRIMSCLMEPTGGDVRILGKSIHSNRKEIRRIVGCVTESPGIYNRLSVWDNLEFFAHCYELPKNERSLRIETLLKQFNLWKRKDDPAGSLSKGMKQKVSIICALLHDPEVLFFDEITANLDPISIREMKNQIKDWVNSGKTIIYCSHTLSEVDELCHQFAIIDGNVISLTTPQKFREEWSMYNVSMKLESNHSQAEMIFRNAPEIVAFEQDGGEYKLKVDNPDSNNYQLLKKLVSLNIPVTYIQKISVTLEDSYHALLKSDRGEI</sequence>
<evidence type="ECO:0000313" key="6">
    <source>
        <dbReference type="Proteomes" id="UP001312865"/>
    </source>
</evidence>